<reference evidence="3" key="1">
    <citation type="submission" date="2022-10" db="EMBL/GenBank/DDBJ databases">
        <title>The complete genomes of actinobacterial strains from the NBC collection.</title>
        <authorList>
            <person name="Joergensen T.S."/>
            <person name="Alvarez Arevalo M."/>
            <person name="Sterndorff E.B."/>
            <person name="Faurdal D."/>
            <person name="Vuksanovic O."/>
            <person name="Mourched A.-S."/>
            <person name="Charusanti P."/>
            <person name="Shaw S."/>
            <person name="Blin K."/>
            <person name="Weber T."/>
        </authorList>
    </citation>
    <scope>NUCLEOTIDE SEQUENCE</scope>
    <source>
        <strain evidence="3">NBC_00189</strain>
    </source>
</reference>
<dbReference type="GO" id="GO:0016787">
    <property type="term" value="F:hydrolase activity"/>
    <property type="evidence" value="ECO:0007669"/>
    <property type="project" value="UniProtKB-KW"/>
</dbReference>
<sequence length="303" mass="32544">MSTYTPPPHGIHERQTQTEGRTTVYLEAGTGPDLLLLHGDASGSFDWIAVIPQLAATHHVIALDMPGFGRTPPLDEHTPARYTAFVEAFVTAIGLKDYSVIGHSFGGMIAIHLALVEENHINRLVLVAPGGLGRSANPVQTLAAYPVLRRAAFAASMLPGAALINTITCALGATSRPWNIPPLWYVDQVKRAESPQYISTTLAVVANALTPFGQRYDLRPKLPHLPMPSLVVWGILDFVVPAWQAASASLLPQGSRRLMATGHCPQLEAADEFLKVVRPFLNSGRQGTDEQEEPAASGAGKTK</sequence>
<feature type="region of interest" description="Disordered" evidence="1">
    <location>
        <begin position="284"/>
        <end position="303"/>
    </location>
</feature>
<accession>A0ABZ1JW55</accession>
<protein>
    <submittedName>
        <fullName evidence="3">Alpha/beta fold hydrolase</fullName>
    </submittedName>
</protein>
<evidence type="ECO:0000256" key="1">
    <source>
        <dbReference type="SAM" id="MobiDB-lite"/>
    </source>
</evidence>
<proteinExistence type="predicted"/>
<gene>
    <name evidence="3" type="ORF">OG288_43485</name>
</gene>
<dbReference type="Proteomes" id="UP001432166">
    <property type="component" value="Chromosome"/>
</dbReference>
<dbReference type="InterPro" id="IPR000073">
    <property type="entry name" value="AB_hydrolase_1"/>
</dbReference>
<organism evidence="3 4">
    <name type="scientific">Streptomyces tauricus</name>
    <dbReference type="NCBI Taxonomy" id="68274"/>
    <lineage>
        <taxon>Bacteria</taxon>
        <taxon>Bacillati</taxon>
        <taxon>Actinomycetota</taxon>
        <taxon>Actinomycetes</taxon>
        <taxon>Kitasatosporales</taxon>
        <taxon>Streptomycetaceae</taxon>
        <taxon>Streptomyces</taxon>
        <taxon>Streptomyces aurantiacus group</taxon>
    </lineage>
</organism>
<dbReference type="Pfam" id="PF12697">
    <property type="entry name" value="Abhydrolase_6"/>
    <property type="match status" value="1"/>
</dbReference>
<dbReference type="PRINTS" id="PR00111">
    <property type="entry name" value="ABHYDROLASE"/>
</dbReference>
<keyword evidence="3" id="KW-0378">Hydrolase</keyword>
<dbReference type="PANTHER" id="PTHR46438:SF11">
    <property type="entry name" value="LIPASE-RELATED"/>
    <property type="match status" value="1"/>
</dbReference>
<dbReference type="SUPFAM" id="SSF53474">
    <property type="entry name" value="alpha/beta-Hydrolases"/>
    <property type="match status" value="1"/>
</dbReference>
<dbReference type="InterPro" id="IPR029058">
    <property type="entry name" value="AB_hydrolase_fold"/>
</dbReference>
<keyword evidence="4" id="KW-1185">Reference proteome</keyword>
<evidence type="ECO:0000259" key="2">
    <source>
        <dbReference type="Pfam" id="PF12697"/>
    </source>
</evidence>
<dbReference type="Gene3D" id="3.40.50.1820">
    <property type="entry name" value="alpha/beta hydrolase"/>
    <property type="match status" value="1"/>
</dbReference>
<dbReference type="EMBL" id="CP108133">
    <property type="protein sequence ID" value="WTP54578.1"/>
    <property type="molecule type" value="Genomic_DNA"/>
</dbReference>
<feature type="domain" description="AB hydrolase-1" evidence="2">
    <location>
        <begin position="34"/>
        <end position="274"/>
    </location>
</feature>
<name>A0ABZ1JW55_9ACTN</name>
<evidence type="ECO:0000313" key="4">
    <source>
        <dbReference type="Proteomes" id="UP001432166"/>
    </source>
</evidence>
<dbReference type="PANTHER" id="PTHR46438">
    <property type="entry name" value="ALPHA/BETA-HYDROLASES SUPERFAMILY PROTEIN"/>
    <property type="match status" value="1"/>
</dbReference>
<evidence type="ECO:0000313" key="3">
    <source>
        <dbReference type="EMBL" id="WTP54578.1"/>
    </source>
</evidence>
<dbReference type="RefSeq" id="WP_189775582.1">
    <property type="nucleotide sequence ID" value="NZ_BMVY01000018.1"/>
</dbReference>